<comment type="caution">
    <text evidence="1">The sequence shown here is derived from an EMBL/GenBank/DDBJ whole genome shotgun (WGS) entry which is preliminary data.</text>
</comment>
<name>A0AAV3U8E1_9ALTE</name>
<proteinExistence type="predicted"/>
<dbReference type="EMBL" id="BAABLX010000073">
    <property type="protein sequence ID" value="GAA4956560.1"/>
    <property type="molecule type" value="Genomic_DNA"/>
</dbReference>
<dbReference type="SUPFAM" id="SSF49899">
    <property type="entry name" value="Concanavalin A-like lectins/glucanases"/>
    <property type="match status" value="1"/>
</dbReference>
<dbReference type="AlphaFoldDB" id="A0AAV3U8E1"/>
<dbReference type="InterPro" id="IPR013320">
    <property type="entry name" value="ConA-like_dom_sf"/>
</dbReference>
<keyword evidence="2" id="KW-1185">Reference proteome</keyword>
<evidence type="ECO:0000313" key="2">
    <source>
        <dbReference type="Proteomes" id="UP001409585"/>
    </source>
</evidence>
<organism evidence="1 2">
    <name type="scientific">Halioxenophilus aromaticivorans</name>
    <dbReference type="NCBI Taxonomy" id="1306992"/>
    <lineage>
        <taxon>Bacteria</taxon>
        <taxon>Pseudomonadati</taxon>
        <taxon>Pseudomonadota</taxon>
        <taxon>Gammaproteobacteria</taxon>
        <taxon>Alteromonadales</taxon>
        <taxon>Alteromonadaceae</taxon>
        <taxon>Halioxenophilus</taxon>
    </lineage>
</organism>
<evidence type="ECO:0000313" key="1">
    <source>
        <dbReference type="EMBL" id="GAA4956560.1"/>
    </source>
</evidence>
<dbReference type="InterPro" id="IPR015305">
    <property type="entry name" value="DUF1961"/>
</dbReference>
<accession>A0AAV3U8E1</accession>
<dbReference type="Proteomes" id="UP001409585">
    <property type="component" value="Unassembled WGS sequence"/>
</dbReference>
<protein>
    <submittedName>
        <fullName evidence="1">YesU family protein</fullName>
    </submittedName>
</protein>
<dbReference type="Gene3D" id="2.60.120.200">
    <property type="match status" value="1"/>
</dbReference>
<sequence>MNYQSVRLPVLGLLLSTLVLILPDTLLAASPWSEKGTLLYQSPMRSPEDLKGWIMEGPGVAQFNKGWMELLSPEESGHHVYWCPYSFPKSFVAQWQVQNLAPEAGLVIVFFATSGLKGEDIFDASLMPRDGTFDQYTLGDIKSYHISYYANAAHNPARGHANLRKNNTFTLLQQGKIGIPTQSLQVHDITLVKDDAHISLFVDDRLVIDYTDNDGANGPALRNGKIGFRQMKWTHFRYRDFKVFALKPGSAN</sequence>
<dbReference type="RefSeq" id="WP_345426793.1">
    <property type="nucleotide sequence ID" value="NZ_AP031496.1"/>
</dbReference>
<gene>
    <name evidence="1" type="ORF">GCM10025791_41080</name>
</gene>
<dbReference type="Pfam" id="PF09224">
    <property type="entry name" value="DUF1961"/>
    <property type="match status" value="1"/>
</dbReference>
<reference evidence="2" key="1">
    <citation type="journal article" date="2019" name="Int. J. Syst. Evol. Microbiol.">
        <title>The Global Catalogue of Microorganisms (GCM) 10K type strain sequencing project: providing services to taxonomists for standard genome sequencing and annotation.</title>
        <authorList>
            <consortium name="The Broad Institute Genomics Platform"/>
            <consortium name="The Broad Institute Genome Sequencing Center for Infectious Disease"/>
            <person name="Wu L."/>
            <person name="Ma J."/>
        </authorList>
    </citation>
    <scope>NUCLEOTIDE SEQUENCE [LARGE SCALE GENOMIC DNA]</scope>
    <source>
        <strain evidence="2">JCM 19134</strain>
    </source>
</reference>